<dbReference type="AlphaFoldDB" id="A0A0C2X6X3"/>
<reference evidence="1 2" key="1">
    <citation type="submission" date="2014-04" db="EMBL/GenBank/DDBJ databases">
        <authorList>
            <consortium name="DOE Joint Genome Institute"/>
            <person name="Kuo A."/>
            <person name="Zuccaro A."/>
            <person name="Kohler A."/>
            <person name="Nagy L.G."/>
            <person name="Floudas D."/>
            <person name="Copeland A."/>
            <person name="Barry K.W."/>
            <person name="Cichocki N."/>
            <person name="Veneault-Fourrey C."/>
            <person name="LaButti K."/>
            <person name="Lindquist E.A."/>
            <person name="Lipzen A."/>
            <person name="Lundell T."/>
            <person name="Morin E."/>
            <person name="Murat C."/>
            <person name="Sun H."/>
            <person name="Tunlid A."/>
            <person name="Henrissat B."/>
            <person name="Grigoriev I.V."/>
            <person name="Hibbett D.S."/>
            <person name="Martin F."/>
            <person name="Nordberg H.P."/>
            <person name="Cantor M.N."/>
            <person name="Hua S.X."/>
        </authorList>
    </citation>
    <scope>NUCLEOTIDE SEQUENCE [LARGE SCALE GENOMIC DNA]</scope>
    <source>
        <strain evidence="1 2">MAFF 305830</strain>
    </source>
</reference>
<evidence type="ECO:0000313" key="1">
    <source>
        <dbReference type="EMBL" id="KIM33848.1"/>
    </source>
</evidence>
<dbReference type="Proteomes" id="UP000054097">
    <property type="component" value="Unassembled WGS sequence"/>
</dbReference>
<organism evidence="1 2">
    <name type="scientific">Serendipita vermifera MAFF 305830</name>
    <dbReference type="NCBI Taxonomy" id="933852"/>
    <lineage>
        <taxon>Eukaryota</taxon>
        <taxon>Fungi</taxon>
        <taxon>Dikarya</taxon>
        <taxon>Basidiomycota</taxon>
        <taxon>Agaricomycotina</taxon>
        <taxon>Agaricomycetes</taxon>
        <taxon>Sebacinales</taxon>
        <taxon>Serendipitaceae</taxon>
        <taxon>Serendipita</taxon>
    </lineage>
</organism>
<protein>
    <submittedName>
        <fullName evidence="1">Uncharacterized protein</fullName>
    </submittedName>
</protein>
<proteinExistence type="predicted"/>
<evidence type="ECO:0000313" key="2">
    <source>
        <dbReference type="Proteomes" id="UP000054097"/>
    </source>
</evidence>
<dbReference type="HOGENOM" id="CLU_2997914_0_0_1"/>
<name>A0A0C2X6X3_SERVB</name>
<keyword evidence="2" id="KW-1185">Reference proteome</keyword>
<dbReference type="EMBL" id="KN824277">
    <property type="protein sequence ID" value="KIM33848.1"/>
    <property type="molecule type" value="Genomic_DNA"/>
</dbReference>
<reference evidence="2" key="2">
    <citation type="submission" date="2015-01" db="EMBL/GenBank/DDBJ databases">
        <title>Evolutionary Origins and Diversification of the Mycorrhizal Mutualists.</title>
        <authorList>
            <consortium name="DOE Joint Genome Institute"/>
            <consortium name="Mycorrhizal Genomics Consortium"/>
            <person name="Kohler A."/>
            <person name="Kuo A."/>
            <person name="Nagy L.G."/>
            <person name="Floudas D."/>
            <person name="Copeland A."/>
            <person name="Barry K.W."/>
            <person name="Cichocki N."/>
            <person name="Veneault-Fourrey C."/>
            <person name="LaButti K."/>
            <person name="Lindquist E.A."/>
            <person name="Lipzen A."/>
            <person name="Lundell T."/>
            <person name="Morin E."/>
            <person name="Murat C."/>
            <person name="Riley R."/>
            <person name="Ohm R."/>
            <person name="Sun H."/>
            <person name="Tunlid A."/>
            <person name="Henrissat B."/>
            <person name="Grigoriev I.V."/>
            <person name="Hibbett D.S."/>
            <person name="Martin F."/>
        </authorList>
    </citation>
    <scope>NUCLEOTIDE SEQUENCE [LARGE SCALE GENOMIC DNA]</scope>
    <source>
        <strain evidence="2">MAFF 305830</strain>
    </source>
</reference>
<sequence length="57" mass="6208">MSPARDTSSLGIPSVVSLHSTGIHQASEREGMGGAFHRNITSDHSLCGSVRMSRRRW</sequence>
<accession>A0A0C2X6X3</accession>
<gene>
    <name evidence="1" type="ORF">M408DRAFT_325429</name>
</gene>